<feature type="region of interest" description="Disordered" evidence="1">
    <location>
        <begin position="29"/>
        <end position="71"/>
    </location>
</feature>
<protein>
    <submittedName>
        <fullName evidence="3">Secreted protein with PKD repeat domain</fullName>
    </submittedName>
</protein>
<evidence type="ECO:0000256" key="1">
    <source>
        <dbReference type="SAM" id="MobiDB-lite"/>
    </source>
</evidence>
<proteinExistence type="predicted"/>
<organism evidence="3 4">
    <name type="scientific">Methanonatronarchaeum thermophilum</name>
    <dbReference type="NCBI Taxonomy" id="1927129"/>
    <lineage>
        <taxon>Archaea</taxon>
        <taxon>Methanobacteriati</taxon>
        <taxon>Methanobacteriota</taxon>
        <taxon>Methanonatronarchaeia</taxon>
        <taxon>Methanonatronarchaeales</taxon>
        <taxon>Methanonatronarchaeaceae</taxon>
        <taxon>Methanonatronarchaeum</taxon>
    </lineage>
</organism>
<accession>A0A1Y3GFW2</accession>
<evidence type="ECO:0000259" key="2">
    <source>
        <dbReference type="Pfam" id="PF13229"/>
    </source>
</evidence>
<dbReference type="Gene3D" id="2.160.20.10">
    <property type="entry name" value="Single-stranded right-handed beta-helix, Pectin lyase-like"/>
    <property type="match status" value="1"/>
</dbReference>
<dbReference type="AlphaFoldDB" id="A0A1Y3GFW2"/>
<dbReference type="SMART" id="SM00710">
    <property type="entry name" value="PbH1"/>
    <property type="match status" value="4"/>
</dbReference>
<dbReference type="InterPro" id="IPR006626">
    <property type="entry name" value="PbH1"/>
</dbReference>
<sequence>MKQNLIIGVILVFLLVLSAGAVAAIPAADNPTVDKDNQAPETPAMDKEAPGQSDKHPLDDPEHPGNVNQNATENVPDFVLDFLPFTLDLEAYVVNEDTGTEYDGIQEALENVSEGDELVVYGEHEENVIIQTDDVTLTAATTHSSTIDGTVTVEADGVTVEGLTITSDAPVVVEPRGENITIDNNIIETTKDLDGTAALAIGEWFGIEFFSGDLKITDNELTGAIGLYVSDEQNSDSEITINNNTVNDAGDEAIWIASLEDEETGEIVSDLDVDDNIVGDLGINTTKML</sequence>
<dbReference type="EMBL" id="MRZU01000004">
    <property type="protein sequence ID" value="OUJ18256.1"/>
    <property type="molecule type" value="Genomic_DNA"/>
</dbReference>
<dbReference type="InterPro" id="IPR039448">
    <property type="entry name" value="Beta_helix"/>
</dbReference>
<dbReference type="InterPro" id="IPR012334">
    <property type="entry name" value="Pectin_lyas_fold"/>
</dbReference>
<evidence type="ECO:0000313" key="4">
    <source>
        <dbReference type="Proteomes" id="UP000195137"/>
    </source>
</evidence>
<keyword evidence="4" id="KW-1185">Reference proteome</keyword>
<dbReference type="Proteomes" id="UP000195137">
    <property type="component" value="Unassembled WGS sequence"/>
</dbReference>
<evidence type="ECO:0000313" key="3">
    <source>
        <dbReference type="EMBL" id="OUJ18256.1"/>
    </source>
</evidence>
<gene>
    <name evidence="3" type="ORF">AMET1_1163</name>
</gene>
<reference evidence="3 4" key="1">
    <citation type="submission" date="2016-12" db="EMBL/GenBank/DDBJ databases">
        <title>Discovery of methanogenic haloarchaea.</title>
        <authorList>
            <person name="Sorokin D.Y."/>
            <person name="Makarova K.S."/>
            <person name="Abbas B."/>
            <person name="Ferrer M."/>
            <person name="Golyshin P.N."/>
        </authorList>
    </citation>
    <scope>NUCLEOTIDE SEQUENCE [LARGE SCALE GENOMIC DNA]</scope>
    <source>
        <strain evidence="3">AMET1</strain>
    </source>
</reference>
<dbReference type="SUPFAM" id="SSF51126">
    <property type="entry name" value="Pectin lyase-like"/>
    <property type="match status" value="1"/>
</dbReference>
<dbReference type="Pfam" id="PF13229">
    <property type="entry name" value="Beta_helix"/>
    <property type="match status" value="1"/>
</dbReference>
<dbReference type="InterPro" id="IPR011050">
    <property type="entry name" value="Pectin_lyase_fold/virulence"/>
</dbReference>
<feature type="domain" description="Right handed beta helix" evidence="2">
    <location>
        <begin position="131"/>
        <end position="260"/>
    </location>
</feature>
<name>A0A1Y3GFW2_9EURY</name>
<feature type="compositionally biased region" description="Basic and acidic residues" evidence="1">
    <location>
        <begin position="32"/>
        <end position="63"/>
    </location>
</feature>
<comment type="caution">
    <text evidence="3">The sequence shown here is derived from an EMBL/GenBank/DDBJ whole genome shotgun (WGS) entry which is preliminary data.</text>
</comment>